<keyword evidence="6 9" id="KW-0326">Glycosidase</keyword>
<evidence type="ECO:0000313" key="13">
    <source>
        <dbReference type="EMBL" id="KJX92567.1"/>
    </source>
</evidence>
<comment type="subcellular location">
    <subcellularLocation>
        <location evidence="1">Secreted</location>
    </subcellularLocation>
</comment>
<evidence type="ECO:0000256" key="3">
    <source>
        <dbReference type="ARBA" id="ARBA00022525"/>
    </source>
</evidence>
<dbReference type="Pfam" id="PF17189">
    <property type="entry name" value="Glyco_hydro_30C"/>
    <property type="match status" value="1"/>
</dbReference>
<dbReference type="InterPro" id="IPR001139">
    <property type="entry name" value="Glyco_hydro_30"/>
</dbReference>
<feature type="chain" id="PRO_5002468407" description="glucan endo-1,6-beta-glucosidase" evidence="10">
    <location>
        <begin position="21"/>
        <end position="480"/>
    </location>
</feature>
<dbReference type="InterPro" id="IPR017853">
    <property type="entry name" value="GH"/>
</dbReference>
<dbReference type="STRING" id="1047168.A0A0F4G6B7"/>
<evidence type="ECO:0000259" key="11">
    <source>
        <dbReference type="Pfam" id="PF02055"/>
    </source>
</evidence>
<keyword evidence="14" id="KW-1185">Reference proteome</keyword>
<comment type="caution">
    <text evidence="13">The sequence shown here is derived from an EMBL/GenBank/DDBJ whole genome shotgun (WGS) entry which is preliminary data.</text>
</comment>
<dbReference type="OrthoDB" id="2160638at2759"/>
<feature type="domain" description="Glycosyl hydrolase family 30 beta sandwich" evidence="12">
    <location>
        <begin position="425"/>
        <end position="476"/>
    </location>
</feature>
<dbReference type="AlphaFoldDB" id="A0A0F4G6B7"/>
<gene>
    <name evidence="13" type="ORF">TI39_contig5841g00029</name>
</gene>
<organism evidence="13 14">
    <name type="scientific">Zymoseptoria brevis</name>
    <dbReference type="NCBI Taxonomy" id="1047168"/>
    <lineage>
        <taxon>Eukaryota</taxon>
        <taxon>Fungi</taxon>
        <taxon>Dikarya</taxon>
        <taxon>Ascomycota</taxon>
        <taxon>Pezizomycotina</taxon>
        <taxon>Dothideomycetes</taxon>
        <taxon>Dothideomycetidae</taxon>
        <taxon>Mycosphaerellales</taxon>
        <taxon>Mycosphaerellaceae</taxon>
        <taxon>Zymoseptoria</taxon>
    </lineage>
</organism>
<dbReference type="GO" id="GO:0005576">
    <property type="term" value="C:extracellular region"/>
    <property type="evidence" value="ECO:0007669"/>
    <property type="project" value="UniProtKB-SubCell"/>
</dbReference>
<comment type="similarity">
    <text evidence="2 9">Belongs to the glycosyl hydrolase 30 family.</text>
</comment>
<dbReference type="GO" id="GO:0004348">
    <property type="term" value="F:glucosylceramidase activity"/>
    <property type="evidence" value="ECO:0007669"/>
    <property type="project" value="InterPro"/>
</dbReference>
<dbReference type="FunFam" id="3.20.20.80:FF:000128">
    <property type="entry name" value="Endo-1,6-beta-D-glucanase neg1"/>
    <property type="match status" value="1"/>
</dbReference>
<keyword evidence="5 9" id="KW-0378">Hydrolase</keyword>
<dbReference type="Pfam" id="PF02055">
    <property type="entry name" value="Glyco_hydro_30"/>
    <property type="match status" value="1"/>
</dbReference>
<feature type="domain" description="Glycosyl hydrolase family 30 TIM-barrel" evidence="11">
    <location>
        <begin position="74"/>
        <end position="332"/>
    </location>
</feature>
<keyword evidence="4 10" id="KW-0732">Signal</keyword>
<evidence type="ECO:0000313" key="14">
    <source>
        <dbReference type="Proteomes" id="UP000033647"/>
    </source>
</evidence>
<protein>
    <recommendedName>
        <fullName evidence="8">glucan endo-1,6-beta-glucosidase</fullName>
        <ecNumber evidence="8">3.2.1.75</ecNumber>
    </recommendedName>
</protein>
<evidence type="ECO:0000256" key="2">
    <source>
        <dbReference type="ARBA" id="ARBA00005382"/>
    </source>
</evidence>
<evidence type="ECO:0000256" key="4">
    <source>
        <dbReference type="ARBA" id="ARBA00022729"/>
    </source>
</evidence>
<dbReference type="GO" id="GO:0006680">
    <property type="term" value="P:glucosylceramide catabolic process"/>
    <property type="evidence" value="ECO:0007669"/>
    <property type="project" value="TreeGrafter"/>
</dbReference>
<evidence type="ECO:0000256" key="1">
    <source>
        <dbReference type="ARBA" id="ARBA00004613"/>
    </source>
</evidence>
<dbReference type="SUPFAM" id="SSF51011">
    <property type="entry name" value="Glycosyl hydrolase domain"/>
    <property type="match status" value="1"/>
</dbReference>
<dbReference type="InterPro" id="IPR033452">
    <property type="entry name" value="GH30_C"/>
</dbReference>
<dbReference type="SUPFAM" id="SSF51445">
    <property type="entry name" value="(Trans)glycosidases"/>
    <property type="match status" value="1"/>
</dbReference>
<dbReference type="EMBL" id="LAFY01005796">
    <property type="protein sequence ID" value="KJX92567.1"/>
    <property type="molecule type" value="Genomic_DNA"/>
</dbReference>
<reference evidence="13 14" key="1">
    <citation type="submission" date="2015-03" db="EMBL/GenBank/DDBJ databases">
        <title>RNA-seq based gene annotation and comparative genomics of four Zymoseptoria species reveal species-specific pathogenicity related genes and transposable element activity.</title>
        <authorList>
            <person name="Grandaubert J."/>
            <person name="Bhattacharyya A."/>
            <person name="Stukenbrock E.H."/>
        </authorList>
    </citation>
    <scope>NUCLEOTIDE SEQUENCE [LARGE SCALE GENOMIC DNA]</scope>
    <source>
        <strain evidence="13 14">Zb18110</strain>
    </source>
</reference>
<dbReference type="Gene3D" id="3.20.20.80">
    <property type="entry name" value="Glycosidases"/>
    <property type="match status" value="1"/>
</dbReference>
<dbReference type="EC" id="3.2.1.75" evidence="8"/>
<feature type="signal peptide" evidence="10">
    <location>
        <begin position="1"/>
        <end position="20"/>
    </location>
</feature>
<comment type="catalytic activity">
    <reaction evidence="7">
        <text>Random hydrolysis of (1-&gt;6)-linkages in (1-&gt;6)-beta-D-glucans.</text>
        <dbReference type="EC" id="3.2.1.75"/>
    </reaction>
</comment>
<evidence type="ECO:0000256" key="10">
    <source>
        <dbReference type="SAM" id="SignalP"/>
    </source>
</evidence>
<accession>A0A0F4G6B7</accession>
<sequence>MHIQTFLALASSATLTCGLALQERASAAAYTTDKDLNYKNSPIAAPVSGNGSPNGRSTWNLNIDDTSSGCKQTIDGFGGCVTDATVTNFNTLSGGAQSSLLKEMSHFSLLRHTIASSDLSGDPAYTYDDNGGNADPSLSGFNLGDRGNAMTTLLKSMKNLNSKIKILGSPWSAPGWMKLNKVITGTTVQNNLNDGYLDNSGPGYSQAFANYFVKYIQAFNSRGVSIDAITLQNEPLNSNAGFPTMYMFDYEQAQLVNNYVGPALRNAGIGADVWAYDHNTDHPEYPERVINGAGNYVGAAAWHCYAGTLNWTVLTDFHNKFPNKKQYMTECYTTNTTGLNWVAGFVMGPLQNWASGSIAWTLGTTDKNGPYLSAASGPCKVCRGLFTTSNGNYQLNVDYYVMAQFSKYIPVGATVLSGTGSYNFDNGGIQSVATRNPDGSRTVVIHNSFSNDVYVTLTTKSGQTWSGNTPANSVTSWILP</sequence>
<dbReference type="InterPro" id="IPR013780">
    <property type="entry name" value="Glyco_hydro_b"/>
</dbReference>
<dbReference type="PANTHER" id="PTHR11069:SF23">
    <property type="entry name" value="LYSOSOMAL ACID GLUCOSYLCERAMIDASE"/>
    <property type="match status" value="1"/>
</dbReference>
<evidence type="ECO:0000259" key="12">
    <source>
        <dbReference type="Pfam" id="PF17189"/>
    </source>
</evidence>
<keyword evidence="3" id="KW-0964">Secreted</keyword>
<evidence type="ECO:0000256" key="9">
    <source>
        <dbReference type="RuleBase" id="RU361188"/>
    </source>
</evidence>
<dbReference type="InterPro" id="IPR033453">
    <property type="entry name" value="Glyco_hydro_30_TIM-barrel"/>
</dbReference>
<evidence type="ECO:0000256" key="8">
    <source>
        <dbReference type="ARBA" id="ARBA00038935"/>
    </source>
</evidence>
<dbReference type="GO" id="GO:0046557">
    <property type="term" value="F:glucan endo-1,6-beta-glucosidase activity"/>
    <property type="evidence" value="ECO:0007669"/>
    <property type="project" value="UniProtKB-EC"/>
</dbReference>
<dbReference type="GO" id="GO:0016020">
    <property type="term" value="C:membrane"/>
    <property type="evidence" value="ECO:0007669"/>
    <property type="project" value="GOC"/>
</dbReference>
<name>A0A0F4G6B7_9PEZI</name>
<evidence type="ECO:0000256" key="7">
    <source>
        <dbReference type="ARBA" id="ARBA00036633"/>
    </source>
</evidence>
<dbReference type="Gene3D" id="2.60.40.1180">
    <property type="entry name" value="Golgi alpha-mannosidase II"/>
    <property type="match status" value="1"/>
</dbReference>
<dbReference type="Proteomes" id="UP000033647">
    <property type="component" value="Unassembled WGS sequence"/>
</dbReference>
<proteinExistence type="inferred from homology"/>
<evidence type="ECO:0000256" key="6">
    <source>
        <dbReference type="ARBA" id="ARBA00023295"/>
    </source>
</evidence>
<evidence type="ECO:0000256" key="5">
    <source>
        <dbReference type="ARBA" id="ARBA00022801"/>
    </source>
</evidence>
<dbReference type="PANTHER" id="PTHR11069">
    <property type="entry name" value="GLUCOSYLCERAMIDASE"/>
    <property type="match status" value="1"/>
</dbReference>